<evidence type="ECO:0000313" key="3">
    <source>
        <dbReference type="EMBL" id="CAG6740780.1"/>
    </source>
</evidence>
<accession>A0A8D8Z4I9</accession>
<dbReference type="EMBL" id="HBUF01228587">
    <property type="protein sequence ID" value="CAG6672435.1"/>
    <property type="molecule type" value="Transcribed_RNA"/>
</dbReference>
<feature type="transmembrane region" description="Helical" evidence="1">
    <location>
        <begin position="58"/>
        <end position="78"/>
    </location>
</feature>
<feature type="signal peptide" evidence="2">
    <location>
        <begin position="1"/>
        <end position="16"/>
    </location>
</feature>
<reference evidence="3" key="1">
    <citation type="submission" date="2021-05" db="EMBL/GenBank/DDBJ databases">
        <authorList>
            <person name="Alioto T."/>
            <person name="Alioto T."/>
            <person name="Gomez Garrido J."/>
        </authorList>
    </citation>
    <scope>NUCLEOTIDE SEQUENCE</scope>
</reference>
<dbReference type="EMBL" id="HBUF01421092">
    <property type="protein sequence ID" value="CAG6740780.1"/>
    <property type="molecule type" value="Transcribed_RNA"/>
</dbReference>
<keyword evidence="1" id="KW-0472">Membrane</keyword>
<protein>
    <submittedName>
        <fullName evidence="3">Uncharacterized protein</fullName>
    </submittedName>
</protein>
<feature type="chain" id="PRO_5036262638" evidence="2">
    <location>
        <begin position="17"/>
        <end position="139"/>
    </location>
</feature>
<name>A0A8D8Z4I9_9HEMI</name>
<dbReference type="EMBL" id="HBUF01583335">
    <property type="protein sequence ID" value="CAG6770967.1"/>
    <property type="molecule type" value="Transcribed_RNA"/>
</dbReference>
<evidence type="ECO:0000256" key="1">
    <source>
        <dbReference type="SAM" id="Phobius"/>
    </source>
</evidence>
<dbReference type="AlphaFoldDB" id="A0A8D8Z4I9"/>
<sequence>MFLLLLLLTTPYFLETLIVVYHGLPQFVYQDKLNAGGGRFMPRLHVPYCPDRALVDTILQVRGLLVILTMILILLFSMKYSLAKALVMTMTVYCVLYCCPVQVDPCCLKVFNWVVCYPLYNTILEVLAGPHMSWEFLIE</sequence>
<keyword evidence="1" id="KW-1133">Transmembrane helix</keyword>
<dbReference type="EMBL" id="HBUF01228588">
    <property type="protein sequence ID" value="CAG6672436.1"/>
    <property type="molecule type" value="Transcribed_RNA"/>
</dbReference>
<keyword evidence="1" id="KW-0812">Transmembrane</keyword>
<organism evidence="3">
    <name type="scientific">Cacopsylla melanoneura</name>
    <dbReference type="NCBI Taxonomy" id="428564"/>
    <lineage>
        <taxon>Eukaryota</taxon>
        <taxon>Metazoa</taxon>
        <taxon>Ecdysozoa</taxon>
        <taxon>Arthropoda</taxon>
        <taxon>Hexapoda</taxon>
        <taxon>Insecta</taxon>
        <taxon>Pterygota</taxon>
        <taxon>Neoptera</taxon>
        <taxon>Paraneoptera</taxon>
        <taxon>Hemiptera</taxon>
        <taxon>Sternorrhyncha</taxon>
        <taxon>Psylloidea</taxon>
        <taxon>Psyllidae</taxon>
        <taxon>Psyllinae</taxon>
        <taxon>Cacopsylla</taxon>
    </lineage>
</organism>
<dbReference type="EMBL" id="HBUF01082051">
    <property type="protein sequence ID" value="CAG6633226.1"/>
    <property type="molecule type" value="Transcribed_RNA"/>
</dbReference>
<proteinExistence type="predicted"/>
<evidence type="ECO:0000256" key="2">
    <source>
        <dbReference type="SAM" id="SignalP"/>
    </source>
</evidence>
<keyword evidence="2" id="KW-0732">Signal</keyword>